<dbReference type="Proteomes" id="UP000215335">
    <property type="component" value="Unassembled WGS sequence"/>
</dbReference>
<accession>A0A232EDP7</accession>
<comment type="caution">
    <text evidence="2">The sequence shown here is derived from an EMBL/GenBank/DDBJ whole genome shotgun (WGS) entry which is preliminary data.</text>
</comment>
<gene>
    <name evidence="2" type="ORF">TSAR_016803</name>
</gene>
<name>A0A232EDP7_9HYME</name>
<dbReference type="OrthoDB" id="8194903at2759"/>
<protein>
    <submittedName>
        <fullName evidence="2">Uncharacterized protein</fullName>
    </submittedName>
</protein>
<organism evidence="2 3">
    <name type="scientific">Trichomalopsis sarcophagae</name>
    <dbReference type="NCBI Taxonomy" id="543379"/>
    <lineage>
        <taxon>Eukaryota</taxon>
        <taxon>Metazoa</taxon>
        <taxon>Ecdysozoa</taxon>
        <taxon>Arthropoda</taxon>
        <taxon>Hexapoda</taxon>
        <taxon>Insecta</taxon>
        <taxon>Pterygota</taxon>
        <taxon>Neoptera</taxon>
        <taxon>Endopterygota</taxon>
        <taxon>Hymenoptera</taxon>
        <taxon>Apocrita</taxon>
        <taxon>Proctotrupomorpha</taxon>
        <taxon>Chalcidoidea</taxon>
        <taxon>Pteromalidae</taxon>
        <taxon>Pteromalinae</taxon>
        <taxon>Trichomalopsis</taxon>
    </lineage>
</organism>
<reference evidence="2 3" key="1">
    <citation type="journal article" date="2017" name="Curr. Biol.">
        <title>The Evolution of Venom by Co-option of Single-Copy Genes.</title>
        <authorList>
            <person name="Martinson E.O."/>
            <person name="Mrinalini"/>
            <person name="Kelkar Y.D."/>
            <person name="Chang C.H."/>
            <person name="Werren J.H."/>
        </authorList>
    </citation>
    <scope>NUCLEOTIDE SEQUENCE [LARGE SCALE GENOMIC DNA]</scope>
    <source>
        <strain evidence="2 3">Alberta</strain>
        <tissue evidence="2">Whole body</tissue>
    </source>
</reference>
<feature type="compositionally biased region" description="Basic and acidic residues" evidence="1">
    <location>
        <begin position="32"/>
        <end position="51"/>
    </location>
</feature>
<evidence type="ECO:0000256" key="1">
    <source>
        <dbReference type="SAM" id="MobiDB-lite"/>
    </source>
</evidence>
<dbReference type="PANTHER" id="PTHR46579:SF1">
    <property type="entry name" value="F5_8 TYPE C DOMAIN-CONTAINING PROTEIN"/>
    <property type="match status" value="1"/>
</dbReference>
<dbReference type="EMBL" id="NNAY01006056">
    <property type="protein sequence ID" value="OXU16471.1"/>
    <property type="molecule type" value="Genomic_DNA"/>
</dbReference>
<dbReference type="PANTHER" id="PTHR46579">
    <property type="entry name" value="F5/8 TYPE C DOMAIN-CONTAINING PROTEIN-RELATED"/>
    <property type="match status" value="1"/>
</dbReference>
<dbReference type="STRING" id="543379.A0A232EDP7"/>
<feature type="non-terminal residue" evidence="2">
    <location>
        <position position="510"/>
    </location>
</feature>
<keyword evidence="3" id="KW-1185">Reference proteome</keyword>
<proteinExistence type="predicted"/>
<sequence>MSKHGPYKNYLDRYSTNVTIPRTTKLAQNYKETQRKKNSKLKENLKQHDEYQSTMQGQSSSSSVADAAFQIDKDLNESIIYNNELKSVNFTTEKREHLLRRTVCKCTTVNVAEILLLCTQLVTKHSLTWIALIDIFKVNFTTEKREHFDINSLPTTKYMINNLMNVTTNCLSYHIICHECNAYLGKKLDFKDTVTCTCGCQLSSSKMGTFFIEINVRDQLKNLFSDQIVTNRNPNNLSYTFNTDGCQAEDHSKVTIWPVYLMLHELPVRMRKKNMLLAGLWVAKEEPDMNIFLEPLVTQANELSDKGFQWIHNGIKITSKLFPLGCCVDSVARCSVVNMKKFNGYNGCTYCEHPAQLVNNICKYPMQNDVPPDRSDESIKRQMFKAYQQNSGDVQGVWGPSSLMNMKHFDLARGMILDFMHSCLLGVTELYTRILLENAQKKYYIGSPARIDIINNRLMSIRPPTCIAKTPRSIKERNMWKASDWMNWLLFYCMICFKGILKLKYYNHLA</sequence>
<evidence type="ECO:0000313" key="2">
    <source>
        <dbReference type="EMBL" id="OXU16471.1"/>
    </source>
</evidence>
<feature type="region of interest" description="Disordered" evidence="1">
    <location>
        <begin position="30"/>
        <end position="59"/>
    </location>
</feature>
<evidence type="ECO:0000313" key="3">
    <source>
        <dbReference type="Proteomes" id="UP000215335"/>
    </source>
</evidence>
<dbReference type="AlphaFoldDB" id="A0A232EDP7"/>